<dbReference type="InterPro" id="IPR009057">
    <property type="entry name" value="Homeodomain-like_sf"/>
</dbReference>
<evidence type="ECO:0000256" key="2">
    <source>
        <dbReference type="ARBA" id="ARBA00023125"/>
    </source>
</evidence>
<keyword evidence="7" id="KW-1185">Reference proteome</keyword>
<keyword evidence="1" id="KW-0805">Transcription regulation</keyword>
<reference evidence="6" key="1">
    <citation type="submission" date="2022-05" db="EMBL/GenBank/DDBJ databases">
        <title>Genomic analysis of Brachybacterium sp. CBA3104.</title>
        <authorList>
            <person name="Roh S.W."/>
            <person name="Kim Y.B."/>
            <person name="Kim Y."/>
        </authorList>
    </citation>
    <scope>NUCLEOTIDE SEQUENCE</scope>
    <source>
        <strain evidence="6">CBA3104</strain>
    </source>
</reference>
<gene>
    <name evidence="6" type="ORF">M4486_10790</name>
</gene>
<dbReference type="InterPro" id="IPR001647">
    <property type="entry name" value="HTH_TetR"/>
</dbReference>
<proteinExistence type="predicted"/>
<evidence type="ECO:0000313" key="7">
    <source>
        <dbReference type="Proteomes" id="UP001055868"/>
    </source>
</evidence>
<dbReference type="Proteomes" id="UP001055868">
    <property type="component" value="Chromosome"/>
</dbReference>
<dbReference type="RefSeq" id="WP_249477156.1">
    <property type="nucleotide sequence ID" value="NZ_CP097218.1"/>
</dbReference>
<dbReference type="SUPFAM" id="SSF46689">
    <property type="entry name" value="Homeodomain-like"/>
    <property type="match status" value="1"/>
</dbReference>
<evidence type="ECO:0000256" key="3">
    <source>
        <dbReference type="ARBA" id="ARBA00023163"/>
    </source>
</evidence>
<feature type="DNA-binding region" description="H-T-H motif" evidence="4">
    <location>
        <begin position="29"/>
        <end position="48"/>
    </location>
</feature>
<evidence type="ECO:0000256" key="1">
    <source>
        <dbReference type="ARBA" id="ARBA00023015"/>
    </source>
</evidence>
<protein>
    <submittedName>
        <fullName evidence="6">TetR/AcrR family transcriptional regulator</fullName>
    </submittedName>
</protein>
<evidence type="ECO:0000259" key="5">
    <source>
        <dbReference type="PROSITE" id="PS50977"/>
    </source>
</evidence>
<dbReference type="Gene3D" id="1.10.357.10">
    <property type="entry name" value="Tetracycline Repressor, domain 2"/>
    <property type="match status" value="1"/>
</dbReference>
<organism evidence="6 7">
    <name type="scientific">Brachybacterium kimchii</name>
    <dbReference type="NCBI Taxonomy" id="2942909"/>
    <lineage>
        <taxon>Bacteria</taxon>
        <taxon>Bacillati</taxon>
        <taxon>Actinomycetota</taxon>
        <taxon>Actinomycetes</taxon>
        <taxon>Micrococcales</taxon>
        <taxon>Dermabacteraceae</taxon>
        <taxon>Brachybacterium</taxon>
    </lineage>
</organism>
<keyword evidence="3" id="KW-0804">Transcription</keyword>
<dbReference type="PANTHER" id="PTHR47506:SF1">
    <property type="entry name" value="HTH-TYPE TRANSCRIPTIONAL REGULATOR YJDC"/>
    <property type="match status" value="1"/>
</dbReference>
<dbReference type="InterPro" id="IPR036271">
    <property type="entry name" value="Tet_transcr_reg_TetR-rel_C_sf"/>
</dbReference>
<dbReference type="Pfam" id="PF00440">
    <property type="entry name" value="TetR_N"/>
    <property type="match status" value="1"/>
</dbReference>
<keyword evidence="2 4" id="KW-0238">DNA-binding</keyword>
<dbReference type="PROSITE" id="PS50977">
    <property type="entry name" value="HTH_TETR_2"/>
    <property type="match status" value="1"/>
</dbReference>
<dbReference type="SUPFAM" id="SSF48498">
    <property type="entry name" value="Tetracyclin repressor-like, C-terminal domain"/>
    <property type="match status" value="1"/>
</dbReference>
<evidence type="ECO:0000313" key="6">
    <source>
        <dbReference type="EMBL" id="UQN28138.1"/>
    </source>
</evidence>
<evidence type="ECO:0000256" key="4">
    <source>
        <dbReference type="PROSITE-ProRule" id="PRU00335"/>
    </source>
</evidence>
<dbReference type="PRINTS" id="PR00455">
    <property type="entry name" value="HTHTETR"/>
</dbReference>
<dbReference type="PANTHER" id="PTHR47506">
    <property type="entry name" value="TRANSCRIPTIONAL REGULATORY PROTEIN"/>
    <property type="match status" value="1"/>
</dbReference>
<sequence length="199" mass="20838">MGRTATFETVEVVRAARSLFWREGFESASMSAIQQATGLNASSIYHAFGSKRGLFEAAIANYLDEVVRPGLAPLLAEHPSPRALADYLGSAARLLGEDGAEGEEQSLPDGCLLVNSACAGIGREEAVRDVIASYRAELVRAFGAGVAARFPEASAAERGRLTETSVSALLAALVMSRIDRSAARSSLEAARTPLLAPAG</sequence>
<dbReference type="EMBL" id="CP097218">
    <property type="protein sequence ID" value="UQN28138.1"/>
    <property type="molecule type" value="Genomic_DNA"/>
</dbReference>
<name>A0ABY4N0T4_9MICO</name>
<feature type="domain" description="HTH tetR-type" evidence="5">
    <location>
        <begin position="6"/>
        <end position="66"/>
    </location>
</feature>
<dbReference type="Gene3D" id="1.10.10.60">
    <property type="entry name" value="Homeodomain-like"/>
    <property type="match status" value="1"/>
</dbReference>
<accession>A0ABY4N0T4</accession>